<evidence type="ECO:0000256" key="10">
    <source>
        <dbReference type="ARBA" id="ARBA00049878"/>
    </source>
</evidence>
<evidence type="ECO:0000256" key="3">
    <source>
        <dbReference type="ARBA" id="ARBA00011950"/>
    </source>
</evidence>
<dbReference type="GO" id="GO:0030366">
    <property type="term" value="F:molybdopterin synthase activity"/>
    <property type="evidence" value="ECO:0007669"/>
    <property type="project" value="UniProtKB-EC"/>
</dbReference>
<evidence type="ECO:0000256" key="8">
    <source>
        <dbReference type="ARBA" id="ARBA00030781"/>
    </source>
</evidence>
<dbReference type="EC" id="2.8.1.12" evidence="3"/>
<evidence type="ECO:0000313" key="11">
    <source>
        <dbReference type="EMBL" id="MBI5249302.1"/>
    </source>
</evidence>
<dbReference type="SUPFAM" id="SSF54690">
    <property type="entry name" value="Molybdopterin synthase subunit MoaE"/>
    <property type="match status" value="1"/>
</dbReference>
<reference evidence="11" key="1">
    <citation type="submission" date="2020-07" db="EMBL/GenBank/DDBJ databases">
        <title>Huge and variable diversity of episymbiotic CPR bacteria and DPANN archaea in groundwater ecosystems.</title>
        <authorList>
            <person name="He C.Y."/>
            <person name="Keren R."/>
            <person name="Whittaker M."/>
            <person name="Farag I.F."/>
            <person name="Doudna J."/>
            <person name="Cate J.H.D."/>
            <person name="Banfield J.F."/>
        </authorList>
    </citation>
    <scope>NUCLEOTIDE SEQUENCE</scope>
    <source>
        <strain evidence="11">NC_groundwater_1664_Pr3_B-0.1um_52_9</strain>
    </source>
</reference>
<organism evidence="11 12">
    <name type="scientific">Desulfomonile tiedjei</name>
    <dbReference type="NCBI Taxonomy" id="2358"/>
    <lineage>
        <taxon>Bacteria</taxon>
        <taxon>Pseudomonadati</taxon>
        <taxon>Thermodesulfobacteriota</taxon>
        <taxon>Desulfomonilia</taxon>
        <taxon>Desulfomonilales</taxon>
        <taxon>Desulfomonilaceae</taxon>
        <taxon>Desulfomonile</taxon>
    </lineage>
</organism>
<evidence type="ECO:0000256" key="6">
    <source>
        <dbReference type="ARBA" id="ARBA00029745"/>
    </source>
</evidence>
<dbReference type="Gene3D" id="3.90.1170.40">
    <property type="entry name" value="Molybdopterin biosynthesis MoaE subunit"/>
    <property type="match status" value="1"/>
</dbReference>
<comment type="catalytic activity">
    <reaction evidence="10">
        <text>2 [molybdopterin-synthase sulfur-carrier protein]-C-terminal-Gly-aminoethanethioate + cyclic pyranopterin phosphate + H2O = molybdopterin + 2 [molybdopterin-synthase sulfur-carrier protein]-C-terminal Gly-Gly + 2 H(+)</text>
        <dbReference type="Rhea" id="RHEA:26333"/>
        <dbReference type="Rhea" id="RHEA-COMP:12202"/>
        <dbReference type="Rhea" id="RHEA-COMP:19907"/>
        <dbReference type="ChEBI" id="CHEBI:15377"/>
        <dbReference type="ChEBI" id="CHEBI:15378"/>
        <dbReference type="ChEBI" id="CHEBI:58698"/>
        <dbReference type="ChEBI" id="CHEBI:59648"/>
        <dbReference type="ChEBI" id="CHEBI:90778"/>
        <dbReference type="ChEBI" id="CHEBI:232372"/>
        <dbReference type="EC" id="2.8.1.12"/>
    </reaction>
</comment>
<comment type="similarity">
    <text evidence="2">Belongs to the MoaE family.</text>
</comment>
<dbReference type="GO" id="GO:0006777">
    <property type="term" value="P:Mo-molybdopterin cofactor biosynthetic process"/>
    <property type="evidence" value="ECO:0007669"/>
    <property type="project" value="InterPro"/>
</dbReference>
<dbReference type="InterPro" id="IPR003448">
    <property type="entry name" value="Mopterin_biosynth_MoaE"/>
</dbReference>
<evidence type="ECO:0000256" key="5">
    <source>
        <dbReference type="ARBA" id="ARBA00026066"/>
    </source>
</evidence>
<evidence type="ECO:0000313" key="12">
    <source>
        <dbReference type="Proteomes" id="UP000807825"/>
    </source>
</evidence>
<evidence type="ECO:0000256" key="4">
    <source>
        <dbReference type="ARBA" id="ARBA00013858"/>
    </source>
</evidence>
<comment type="pathway">
    <text evidence="1">Cofactor biosynthesis; molybdopterin biosynthesis.</text>
</comment>
<dbReference type="Pfam" id="PF02391">
    <property type="entry name" value="MoaE"/>
    <property type="match status" value="1"/>
</dbReference>
<name>A0A9D6V0U3_9BACT</name>
<evidence type="ECO:0000256" key="7">
    <source>
        <dbReference type="ARBA" id="ARBA00030407"/>
    </source>
</evidence>
<gene>
    <name evidence="11" type="ORF">HY912_07390</name>
</gene>
<dbReference type="Proteomes" id="UP000807825">
    <property type="component" value="Unassembled WGS sequence"/>
</dbReference>
<comment type="subunit">
    <text evidence="5">Heterotetramer of 2 MoaD subunits and 2 MoaE subunits. Also stable as homodimer. The enzyme changes between these two forms during catalysis.</text>
</comment>
<dbReference type="EMBL" id="JACRDE010000205">
    <property type="protein sequence ID" value="MBI5249302.1"/>
    <property type="molecule type" value="Genomic_DNA"/>
</dbReference>
<accession>A0A9D6V0U3</accession>
<proteinExistence type="inferred from homology"/>
<evidence type="ECO:0000256" key="2">
    <source>
        <dbReference type="ARBA" id="ARBA00005426"/>
    </source>
</evidence>
<evidence type="ECO:0000256" key="9">
    <source>
        <dbReference type="ARBA" id="ARBA00032474"/>
    </source>
</evidence>
<dbReference type="InterPro" id="IPR036563">
    <property type="entry name" value="MoaE_sf"/>
</dbReference>
<protein>
    <recommendedName>
        <fullName evidence="4">Molybdopterin synthase catalytic subunit</fullName>
        <ecNumber evidence="3">2.8.1.12</ecNumber>
    </recommendedName>
    <alternativeName>
        <fullName evidence="8">MPT synthase subunit 2</fullName>
    </alternativeName>
    <alternativeName>
        <fullName evidence="6">Molybdenum cofactor biosynthesis protein E</fullName>
    </alternativeName>
    <alternativeName>
        <fullName evidence="7">Molybdopterin-converting factor large subunit</fullName>
    </alternativeName>
    <alternativeName>
        <fullName evidence="9">Molybdopterin-converting factor subunit 2</fullName>
    </alternativeName>
</protein>
<evidence type="ECO:0000256" key="1">
    <source>
        <dbReference type="ARBA" id="ARBA00005046"/>
    </source>
</evidence>
<comment type="caution">
    <text evidence="11">The sequence shown here is derived from an EMBL/GenBank/DDBJ whole genome shotgun (WGS) entry which is preliminary data.</text>
</comment>
<dbReference type="AlphaFoldDB" id="A0A9D6V0U3"/>
<sequence>MCRATPRVMEGVIDGKRGVIVGAHSVSLADLLAGIKAHPEISRAGMILCHNGIVRESDRSGSKHVRALRVNVDRSAIERIRSWGESRPGIVAVAIEAFEGEFQVGDDLLFVVVAGDVRENVFAVTREIVEKIKSEGVHKTEFYDD</sequence>